<dbReference type="PROSITE" id="PS50850">
    <property type="entry name" value="MFS"/>
    <property type="match status" value="1"/>
</dbReference>
<dbReference type="EMBL" id="AZMJ01000508">
    <property type="protein sequence ID" value="ETI99247.1"/>
    <property type="molecule type" value="Genomic_DNA"/>
</dbReference>
<keyword evidence="2" id="KW-0813">Transport</keyword>
<dbReference type="AlphaFoldDB" id="W1UZU8"/>
<feature type="transmembrane region" description="Helical" evidence="7">
    <location>
        <begin position="346"/>
        <end position="363"/>
    </location>
</feature>
<comment type="caution">
    <text evidence="9">The sequence shown here is derived from an EMBL/GenBank/DDBJ whole genome shotgun (WGS) entry which is preliminary data.</text>
</comment>
<dbReference type="InterPro" id="IPR020846">
    <property type="entry name" value="MFS_dom"/>
</dbReference>
<keyword evidence="5 7" id="KW-1133">Transmembrane helix</keyword>
<evidence type="ECO:0000256" key="4">
    <source>
        <dbReference type="ARBA" id="ARBA00022692"/>
    </source>
</evidence>
<gene>
    <name evidence="9" type="ORF">Q619_VDC00508G0012</name>
</gene>
<dbReference type="PATRIC" id="fig|1403949.3.peg.448"/>
<evidence type="ECO:0000256" key="7">
    <source>
        <dbReference type="SAM" id="Phobius"/>
    </source>
</evidence>
<evidence type="ECO:0000313" key="9">
    <source>
        <dbReference type="EMBL" id="ETI99247.1"/>
    </source>
</evidence>
<feature type="transmembrane region" description="Helical" evidence="7">
    <location>
        <begin position="260"/>
        <end position="281"/>
    </location>
</feature>
<evidence type="ECO:0000256" key="1">
    <source>
        <dbReference type="ARBA" id="ARBA00004651"/>
    </source>
</evidence>
<feature type="transmembrane region" description="Helical" evidence="7">
    <location>
        <begin position="116"/>
        <end position="136"/>
    </location>
</feature>
<dbReference type="InterPro" id="IPR050189">
    <property type="entry name" value="MFS_Efflux_Transporters"/>
</dbReference>
<proteinExistence type="predicted"/>
<feature type="transmembrane region" description="Helical" evidence="7">
    <location>
        <begin position="12"/>
        <end position="33"/>
    </location>
</feature>
<evidence type="ECO:0000256" key="6">
    <source>
        <dbReference type="ARBA" id="ARBA00023136"/>
    </source>
</evidence>
<dbReference type="Proteomes" id="UP000018855">
    <property type="component" value="Unassembled WGS sequence"/>
</dbReference>
<evidence type="ECO:0000256" key="2">
    <source>
        <dbReference type="ARBA" id="ARBA00022448"/>
    </source>
</evidence>
<feature type="domain" description="Major facilitator superfamily (MFS) profile" evidence="8">
    <location>
        <begin position="20"/>
        <end position="403"/>
    </location>
</feature>
<dbReference type="PROSITE" id="PS00216">
    <property type="entry name" value="SUGAR_TRANSPORT_1"/>
    <property type="match status" value="2"/>
</dbReference>
<feature type="transmembrane region" description="Helical" evidence="7">
    <location>
        <begin position="375"/>
        <end position="398"/>
    </location>
</feature>
<dbReference type="InterPro" id="IPR005829">
    <property type="entry name" value="Sugar_transporter_CS"/>
</dbReference>
<keyword evidence="3" id="KW-1003">Cell membrane</keyword>
<name>W1UZU8_9FIRM</name>
<feature type="transmembrane region" description="Helical" evidence="7">
    <location>
        <begin position="176"/>
        <end position="194"/>
    </location>
</feature>
<accession>W1UZU8</accession>
<dbReference type="Gene3D" id="1.20.1250.20">
    <property type="entry name" value="MFS general substrate transporter like domains"/>
    <property type="match status" value="2"/>
</dbReference>
<evidence type="ECO:0000256" key="3">
    <source>
        <dbReference type="ARBA" id="ARBA00022475"/>
    </source>
</evidence>
<comment type="subcellular location">
    <subcellularLocation>
        <location evidence="1">Cell membrane</location>
        <topology evidence="1">Multi-pass membrane protein</topology>
    </subcellularLocation>
</comment>
<feature type="transmembrane region" description="Helical" evidence="7">
    <location>
        <begin position="86"/>
        <end position="104"/>
    </location>
</feature>
<feature type="transmembrane region" description="Helical" evidence="7">
    <location>
        <begin position="222"/>
        <end position="240"/>
    </location>
</feature>
<dbReference type="GO" id="GO:0022857">
    <property type="term" value="F:transmembrane transporter activity"/>
    <property type="evidence" value="ECO:0007669"/>
    <property type="project" value="InterPro"/>
</dbReference>
<dbReference type="GO" id="GO:0005886">
    <property type="term" value="C:plasma membrane"/>
    <property type="evidence" value="ECO:0007669"/>
    <property type="project" value="UniProtKB-SubCell"/>
</dbReference>
<sequence>MNDEKSKFHIPKIPMIIWVQLILLAVGYAFYSANRLSFSVGLKAIAAQLALTPIEVGTIGTIFTLGQAIIDIPAGYLADRFGRKRLLVSSMIFLGIMTAIVTKASDAIQVGLARTIFGMAEGIWNIVMYSVAGSIFPAARAMLNGLMMTFYSIGAYVGPAYYGYSLSATGDWTHGLLNMGLVTALFGALLYFGFRKKYTDSSTDVKGMNLIEAIKTVGTNKIVWLAILIQILNIVPYWGFASMGPYLFMTFKGFSAAEAGQFFGMVYGIGGLSGVILGFLADKFGRKPTIVALALLNTICGILVFHFIPKASILLYIVGAIMGIGLHAIYVLGYTIAQDGVSHKQIGLATGLVGASSYFLSFFSGPFMGWLTSTWGHMIALDIVVVTFEATLVFIAFIMKETQKKHPIVLNEK</sequence>
<organism evidence="9 10">
    <name type="scientific">Veillonella dispar DORA_11</name>
    <dbReference type="NCBI Taxonomy" id="1403949"/>
    <lineage>
        <taxon>Bacteria</taxon>
        <taxon>Bacillati</taxon>
        <taxon>Bacillota</taxon>
        <taxon>Negativicutes</taxon>
        <taxon>Veillonellales</taxon>
        <taxon>Veillonellaceae</taxon>
        <taxon>Veillonella</taxon>
    </lineage>
</organism>
<dbReference type="InterPro" id="IPR036259">
    <property type="entry name" value="MFS_trans_sf"/>
</dbReference>
<feature type="transmembrane region" description="Helical" evidence="7">
    <location>
        <begin position="288"/>
        <end position="308"/>
    </location>
</feature>
<feature type="transmembrane region" description="Helical" evidence="7">
    <location>
        <begin position="143"/>
        <end position="164"/>
    </location>
</feature>
<dbReference type="Pfam" id="PF07690">
    <property type="entry name" value="MFS_1"/>
    <property type="match status" value="1"/>
</dbReference>
<evidence type="ECO:0000259" key="8">
    <source>
        <dbReference type="PROSITE" id="PS50850"/>
    </source>
</evidence>
<evidence type="ECO:0000256" key="5">
    <source>
        <dbReference type="ARBA" id="ARBA00022989"/>
    </source>
</evidence>
<feature type="transmembrane region" description="Helical" evidence="7">
    <location>
        <begin position="314"/>
        <end position="334"/>
    </location>
</feature>
<evidence type="ECO:0000313" key="10">
    <source>
        <dbReference type="Proteomes" id="UP000018855"/>
    </source>
</evidence>
<dbReference type="SUPFAM" id="SSF103473">
    <property type="entry name" value="MFS general substrate transporter"/>
    <property type="match status" value="1"/>
</dbReference>
<dbReference type="PANTHER" id="PTHR43124:SF3">
    <property type="entry name" value="CHLORAMPHENICOL EFFLUX PUMP RV0191"/>
    <property type="match status" value="1"/>
</dbReference>
<dbReference type="PANTHER" id="PTHR43124">
    <property type="entry name" value="PURINE EFFLUX PUMP PBUE"/>
    <property type="match status" value="1"/>
</dbReference>
<reference evidence="9 10" key="1">
    <citation type="submission" date="2013-12" db="EMBL/GenBank/DDBJ databases">
        <title>A Varibaculum cambriense genome reconstructed from a premature infant gut community with otherwise low bacterial novelty that shifts toward anaerobic metabolism during the third week of life.</title>
        <authorList>
            <person name="Brown C.T."/>
            <person name="Sharon I."/>
            <person name="Thomas B.C."/>
            <person name="Castelle C.J."/>
            <person name="Morowitz M.J."/>
            <person name="Banfield J.F."/>
        </authorList>
    </citation>
    <scope>NUCLEOTIDE SEQUENCE [LARGE SCALE GENOMIC DNA]</scope>
    <source>
        <strain evidence="10">DORA_11</strain>
    </source>
</reference>
<keyword evidence="4 7" id="KW-0812">Transmembrane</keyword>
<keyword evidence="6 7" id="KW-0472">Membrane</keyword>
<protein>
    <submittedName>
        <fullName evidence="9">Transporter, major facilitator family</fullName>
    </submittedName>
</protein>
<dbReference type="InterPro" id="IPR011701">
    <property type="entry name" value="MFS"/>
</dbReference>